<accession>A0ABP6GDA0</accession>
<keyword evidence="3" id="KW-0808">Transferase</keyword>
<dbReference type="PANTHER" id="PTHR43289">
    <property type="entry name" value="MITOGEN-ACTIVATED PROTEIN KINASE KINASE KINASE 20-RELATED"/>
    <property type="match status" value="1"/>
</dbReference>
<dbReference type="EMBL" id="BAAATZ010000002">
    <property type="protein sequence ID" value="GAA2719388.1"/>
    <property type="molecule type" value="Genomic_DNA"/>
</dbReference>
<name>A0ABP6GDA0_9ACTN</name>
<evidence type="ECO:0000313" key="11">
    <source>
        <dbReference type="EMBL" id="GAA2719388.1"/>
    </source>
</evidence>
<keyword evidence="4 7" id="KW-0547">Nucleotide-binding</keyword>
<dbReference type="PANTHER" id="PTHR43289:SF6">
    <property type="entry name" value="SERINE_THREONINE-PROTEIN KINASE NEKL-3"/>
    <property type="match status" value="1"/>
</dbReference>
<keyword evidence="9" id="KW-1133">Transmembrane helix</keyword>
<dbReference type="SMART" id="SM00220">
    <property type="entry name" value="S_TKc"/>
    <property type="match status" value="1"/>
</dbReference>
<dbReference type="Gene3D" id="1.10.510.10">
    <property type="entry name" value="Transferase(Phosphotransferase) domain 1"/>
    <property type="match status" value="1"/>
</dbReference>
<dbReference type="PROSITE" id="PS50011">
    <property type="entry name" value="PROTEIN_KINASE_DOM"/>
    <property type="match status" value="1"/>
</dbReference>
<keyword evidence="9" id="KW-0472">Membrane</keyword>
<reference evidence="12" key="1">
    <citation type="journal article" date="2019" name="Int. J. Syst. Evol. Microbiol.">
        <title>The Global Catalogue of Microorganisms (GCM) 10K type strain sequencing project: providing services to taxonomists for standard genome sequencing and annotation.</title>
        <authorList>
            <consortium name="The Broad Institute Genomics Platform"/>
            <consortium name="The Broad Institute Genome Sequencing Center for Infectious Disease"/>
            <person name="Wu L."/>
            <person name="Ma J."/>
        </authorList>
    </citation>
    <scope>NUCLEOTIDE SEQUENCE [LARGE SCALE GENOMIC DNA]</scope>
    <source>
        <strain evidence="12">JCM 8201</strain>
    </source>
</reference>
<dbReference type="SUPFAM" id="SSF56112">
    <property type="entry name" value="Protein kinase-like (PK-like)"/>
    <property type="match status" value="1"/>
</dbReference>
<feature type="region of interest" description="Disordered" evidence="8">
    <location>
        <begin position="391"/>
        <end position="433"/>
    </location>
</feature>
<dbReference type="CDD" id="cd14014">
    <property type="entry name" value="STKc_PknB_like"/>
    <property type="match status" value="1"/>
</dbReference>
<dbReference type="EC" id="2.7.11.1" evidence="1"/>
<evidence type="ECO:0000256" key="1">
    <source>
        <dbReference type="ARBA" id="ARBA00012513"/>
    </source>
</evidence>
<dbReference type="RefSeq" id="WP_344448413.1">
    <property type="nucleotide sequence ID" value="NZ_BAAATZ010000002.1"/>
</dbReference>
<feature type="region of interest" description="Disordered" evidence="8">
    <location>
        <begin position="341"/>
        <end position="365"/>
    </location>
</feature>
<dbReference type="InterPro" id="IPR008271">
    <property type="entry name" value="Ser/Thr_kinase_AS"/>
</dbReference>
<evidence type="ECO:0000256" key="8">
    <source>
        <dbReference type="SAM" id="MobiDB-lite"/>
    </source>
</evidence>
<feature type="compositionally biased region" description="Polar residues" evidence="8">
    <location>
        <begin position="354"/>
        <end position="363"/>
    </location>
</feature>
<keyword evidence="5" id="KW-0418">Kinase</keyword>
<evidence type="ECO:0000256" key="6">
    <source>
        <dbReference type="ARBA" id="ARBA00022840"/>
    </source>
</evidence>
<evidence type="ECO:0000259" key="10">
    <source>
        <dbReference type="PROSITE" id="PS50011"/>
    </source>
</evidence>
<feature type="transmembrane region" description="Helical" evidence="9">
    <location>
        <begin position="313"/>
        <end position="334"/>
    </location>
</feature>
<dbReference type="InterPro" id="IPR011009">
    <property type="entry name" value="Kinase-like_dom_sf"/>
</dbReference>
<feature type="region of interest" description="Disordered" evidence="8">
    <location>
        <begin position="282"/>
        <end position="303"/>
    </location>
</feature>
<keyword evidence="12" id="KW-1185">Reference proteome</keyword>
<dbReference type="Proteomes" id="UP001501842">
    <property type="component" value="Unassembled WGS sequence"/>
</dbReference>
<feature type="compositionally biased region" description="Pro residues" evidence="8">
    <location>
        <begin position="287"/>
        <end position="297"/>
    </location>
</feature>
<evidence type="ECO:0000256" key="5">
    <source>
        <dbReference type="ARBA" id="ARBA00022777"/>
    </source>
</evidence>
<dbReference type="InterPro" id="IPR000719">
    <property type="entry name" value="Prot_kinase_dom"/>
</dbReference>
<comment type="caution">
    <text evidence="11">The sequence shown here is derived from an EMBL/GenBank/DDBJ whole genome shotgun (WGS) entry which is preliminary data.</text>
</comment>
<protein>
    <recommendedName>
        <fullName evidence="1">non-specific serine/threonine protein kinase</fullName>
        <ecNumber evidence="1">2.7.11.1</ecNumber>
    </recommendedName>
</protein>
<feature type="binding site" evidence="7">
    <location>
        <position position="45"/>
    </location>
    <ligand>
        <name>ATP</name>
        <dbReference type="ChEBI" id="CHEBI:30616"/>
    </ligand>
</feature>
<organism evidence="11 12">
    <name type="scientific">Actinocorallia aurantiaca</name>
    <dbReference type="NCBI Taxonomy" id="46204"/>
    <lineage>
        <taxon>Bacteria</taxon>
        <taxon>Bacillati</taxon>
        <taxon>Actinomycetota</taxon>
        <taxon>Actinomycetes</taxon>
        <taxon>Streptosporangiales</taxon>
        <taxon>Thermomonosporaceae</taxon>
        <taxon>Actinocorallia</taxon>
    </lineage>
</organism>
<evidence type="ECO:0000256" key="4">
    <source>
        <dbReference type="ARBA" id="ARBA00022741"/>
    </source>
</evidence>
<dbReference type="Pfam" id="PF00069">
    <property type="entry name" value="Pkinase"/>
    <property type="match status" value="1"/>
</dbReference>
<sequence>MSGNDGNAGKKLADRYLLLEILGSGGMGTVWRARDETLGREVAVKELRIAPELDDALREEARTRAVREAQAAARLRHPGVIVVHDAFVEDDRPWIIMQLLEGASLDKALEDGGPLPPERAARIGADVLGALETAHAAGILHRDVKPGNVFLTGDGRTVLTDFGIATVEGQATITRSGMLVGSPGHVAPERLRGEQAGPQSDLWSLAATLYRAVEGRPPFPGDSPMAVLAGVLTADPVPPVRAGELGPLLTHMLARRPEARPDASVVRGVLERVAAGEPSGEIVLPAPRVPEAPPPTVPSDLPRKAKRARRPGALLAGAVAASALLAVAAAVVVVTDDRSSVTAAGVPTGPAQGGPSTPSTPSEDTARFTVPIDFCSLIPVERVKEIIPSYPRAEGKPGGDAEDPSCSWDAPGSGIEAGTWSSSTSSDPWTATSPAEAHDAFIGFLRAKNGSDKVIWHYSDIGGESITSGPQTAAEKVEGLGEEAFVVETYGRLGAQMTDVYFRISNIVFEITHADVTNETGKKKIRQNALTMARWVAEAVDES</sequence>
<keyword evidence="2" id="KW-0723">Serine/threonine-protein kinase</keyword>
<evidence type="ECO:0000256" key="3">
    <source>
        <dbReference type="ARBA" id="ARBA00022679"/>
    </source>
</evidence>
<feature type="domain" description="Protein kinase" evidence="10">
    <location>
        <begin position="16"/>
        <end position="273"/>
    </location>
</feature>
<gene>
    <name evidence="11" type="ORF">GCM10010439_04810</name>
</gene>
<evidence type="ECO:0000313" key="12">
    <source>
        <dbReference type="Proteomes" id="UP001501842"/>
    </source>
</evidence>
<dbReference type="Gene3D" id="3.30.200.20">
    <property type="entry name" value="Phosphorylase Kinase, domain 1"/>
    <property type="match status" value="1"/>
</dbReference>
<evidence type="ECO:0000256" key="9">
    <source>
        <dbReference type="SAM" id="Phobius"/>
    </source>
</evidence>
<keyword evidence="6 7" id="KW-0067">ATP-binding</keyword>
<evidence type="ECO:0000256" key="2">
    <source>
        <dbReference type="ARBA" id="ARBA00022527"/>
    </source>
</evidence>
<keyword evidence="9" id="KW-0812">Transmembrane</keyword>
<feature type="compositionally biased region" description="Low complexity" evidence="8">
    <location>
        <begin position="419"/>
        <end position="433"/>
    </location>
</feature>
<proteinExistence type="predicted"/>
<evidence type="ECO:0000256" key="7">
    <source>
        <dbReference type="PROSITE-ProRule" id="PRU10141"/>
    </source>
</evidence>
<dbReference type="InterPro" id="IPR017441">
    <property type="entry name" value="Protein_kinase_ATP_BS"/>
</dbReference>
<dbReference type="PROSITE" id="PS00107">
    <property type="entry name" value="PROTEIN_KINASE_ATP"/>
    <property type="match status" value="1"/>
</dbReference>
<dbReference type="PROSITE" id="PS00108">
    <property type="entry name" value="PROTEIN_KINASE_ST"/>
    <property type="match status" value="1"/>
</dbReference>